<dbReference type="EMBL" id="CAMKVN010001439">
    <property type="protein sequence ID" value="CAI2175997.1"/>
    <property type="molecule type" value="Genomic_DNA"/>
</dbReference>
<feature type="region of interest" description="Disordered" evidence="1">
    <location>
        <begin position="87"/>
        <end position="132"/>
    </location>
</feature>
<proteinExistence type="predicted"/>
<evidence type="ECO:0000313" key="2">
    <source>
        <dbReference type="EMBL" id="CAI2175997.1"/>
    </source>
</evidence>
<evidence type="ECO:0000313" key="3">
    <source>
        <dbReference type="Proteomes" id="UP001153678"/>
    </source>
</evidence>
<feature type="compositionally biased region" description="Basic and acidic residues" evidence="1">
    <location>
        <begin position="101"/>
        <end position="111"/>
    </location>
</feature>
<dbReference type="AlphaFoldDB" id="A0A9W4WSS9"/>
<feature type="region of interest" description="Disordered" evidence="1">
    <location>
        <begin position="157"/>
        <end position="184"/>
    </location>
</feature>
<accession>A0A9W4WSS9</accession>
<evidence type="ECO:0000256" key="1">
    <source>
        <dbReference type="SAM" id="MobiDB-lite"/>
    </source>
</evidence>
<reference evidence="2" key="1">
    <citation type="submission" date="2022-08" db="EMBL/GenBank/DDBJ databases">
        <authorList>
            <person name="Kallberg Y."/>
            <person name="Tangrot J."/>
            <person name="Rosling A."/>
        </authorList>
    </citation>
    <scope>NUCLEOTIDE SEQUENCE</scope>
    <source>
        <strain evidence="2">Wild A</strain>
    </source>
</reference>
<dbReference type="OrthoDB" id="20109at2759"/>
<dbReference type="Proteomes" id="UP001153678">
    <property type="component" value="Unassembled WGS sequence"/>
</dbReference>
<comment type="caution">
    <text evidence="2">The sequence shown here is derived from an EMBL/GenBank/DDBJ whole genome shotgun (WGS) entry which is preliminary data.</text>
</comment>
<keyword evidence="3" id="KW-1185">Reference proteome</keyword>
<protein>
    <submittedName>
        <fullName evidence="2">10134_t:CDS:1</fullName>
    </submittedName>
</protein>
<name>A0A9W4WSS9_9GLOM</name>
<sequence>MGWSTRHQINERVCQSLPRTLKDIFVHLAGKIDFEEHEKAEHNWLCSRKCGVDEDVLVEIIHAKSLILQTMKIVNDLDNNNNVSRWKQQMKSNSKPKKRKDKEVKTGIQKREKGKSRHNPPGSDRSNATSNSGPNLYKLITELLNFATNLFAKLAGGGQSQGDKSGAGTVTKTDSPKVKTHTGKTIRTQEMKQKVVFKTVLDSPFNISWPDVSIKDQNEILDALYEADLPPQFYSHLPQCAV</sequence>
<organism evidence="2 3">
    <name type="scientific">Funneliformis geosporum</name>
    <dbReference type="NCBI Taxonomy" id="1117311"/>
    <lineage>
        <taxon>Eukaryota</taxon>
        <taxon>Fungi</taxon>
        <taxon>Fungi incertae sedis</taxon>
        <taxon>Mucoromycota</taxon>
        <taxon>Glomeromycotina</taxon>
        <taxon>Glomeromycetes</taxon>
        <taxon>Glomerales</taxon>
        <taxon>Glomeraceae</taxon>
        <taxon>Funneliformis</taxon>
    </lineage>
</organism>
<gene>
    <name evidence="2" type="ORF">FWILDA_LOCUS7370</name>
</gene>